<evidence type="ECO:0000256" key="7">
    <source>
        <dbReference type="ARBA" id="ARBA00023157"/>
    </source>
</evidence>
<feature type="transmembrane region" description="Helical" evidence="11">
    <location>
        <begin position="28"/>
        <end position="53"/>
    </location>
</feature>
<dbReference type="Gene3D" id="1.20.1070.10">
    <property type="entry name" value="Rhodopsin 7-helix transmembrane proteins"/>
    <property type="match status" value="1"/>
</dbReference>
<accession>H2U3R6</accession>
<dbReference type="PROSITE" id="PS50262">
    <property type="entry name" value="G_PROTEIN_RECEP_F1_2"/>
    <property type="match status" value="1"/>
</dbReference>
<keyword evidence="3 10" id="KW-0812">Transmembrane</keyword>
<proteinExistence type="inferred from homology"/>
<keyword evidence="5 10" id="KW-0297">G-protein coupled receptor</keyword>
<dbReference type="SMART" id="SM01381">
    <property type="entry name" value="7TM_GPCR_Srsx"/>
    <property type="match status" value="1"/>
</dbReference>
<evidence type="ECO:0000313" key="13">
    <source>
        <dbReference type="Ensembl" id="ENSTRUP00000031577.3"/>
    </source>
</evidence>
<dbReference type="GO" id="GO:0005886">
    <property type="term" value="C:plasma membrane"/>
    <property type="evidence" value="ECO:0007669"/>
    <property type="project" value="UniProtKB-SubCell"/>
</dbReference>
<evidence type="ECO:0000256" key="5">
    <source>
        <dbReference type="ARBA" id="ARBA00023040"/>
    </source>
</evidence>
<dbReference type="GO" id="GO:0045202">
    <property type="term" value="C:synapse"/>
    <property type="evidence" value="ECO:0007669"/>
    <property type="project" value="GOC"/>
</dbReference>
<feature type="transmembrane region" description="Helical" evidence="11">
    <location>
        <begin position="185"/>
        <end position="209"/>
    </location>
</feature>
<keyword evidence="7" id="KW-1015">Disulfide bond</keyword>
<dbReference type="PANTHER" id="PTHR24248:SF143">
    <property type="entry name" value="D(4) DOPAMINE RECEPTOR"/>
    <property type="match status" value="1"/>
</dbReference>
<comment type="similarity">
    <text evidence="10">Belongs to the G-protein coupled receptor 1 family.</text>
</comment>
<dbReference type="SUPFAM" id="SSF81321">
    <property type="entry name" value="Family A G protein-coupled receptor-like"/>
    <property type="match status" value="1"/>
</dbReference>
<dbReference type="GeneTree" id="ENSGT00940000160974"/>
<evidence type="ECO:0000256" key="2">
    <source>
        <dbReference type="ARBA" id="ARBA00022475"/>
    </source>
</evidence>
<dbReference type="CDD" id="cd15308">
    <property type="entry name" value="7tmA_D4_dopamine_R"/>
    <property type="match status" value="1"/>
</dbReference>
<dbReference type="InterPro" id="IPR017452">
    <property type="entry name" value="GPCR_Rhodpsn_7TM"/>
</dbReference>
<feature type="transmembrane region" description="Helical" evidence="11">
    <location>
        <begin position="357"/>
        <end position="375"/>
    </location>
</feature>
<dbReference type="PROSITE" id="PS00237">
    <property type="entry name" value="G_PROTEIN_RECEP_F1_1"/>
    <property type="match status" value="1"/>
</dbReference>
<dbReference type="GO" id="GO:0060158">
    <property type="term" value="P:phospholipase C-activating dopamine receptor signaling pathway"/>
    <property type="evidence" value="ECO:0007669"/>
    <property type="project" value="TreeGrafter"/>
</dbReference>
<dbReference type="GO" id="GO:0043266">
    <property type="term" value="P:regulation of potassium ion transport"/>
    <property type="evidence" value="ECO:0007669"/>
    <property type="project" value="TreeGrafter"/>
</dbReference>
<dbReference type="GO" id="GO:0007195">
    <property type="term" value="P:adenylate cyclase-inhibiting dopamine receptor signaling pathway"/>
    <property type="evidence" value="ECO:0007669"/>
    <property type="project" value="InterPro"/>
</dbReference>
<dbReference type="PRINTS" id="PR00237">
    <property type="entry name" value="GPCRRHODOPSN"/>
</dbReference>
<keyword evidence="4 11" id="KW-1133">Transmembrane helix</keyword>
<reference evidence="13 14" key="1">
    <citation type="journal article" date="2011" name="Genome Biol. Evol.">
        <title>Integration of the genetic map and genome assembly of fugu facilitates insights into distinct features of genome evolution in teleosts and mammals.</title>
        <authorList>
            <person name="Kai W."/>
            <person name="Kikuchi K."/>
            <person name="Tohari S."/>
            <person name="Chew A.K."/>
            <person name="Tay A."/>
            <person name="Fujiwara A."/>
            <person name="Hosoya S."/>
            <person name="Suetake H."/>
            <person name="Naruse K."/>
            <person name="Brenner S."/>
            <person name="Suzuki Y."/>
            <person name="Venkatesh B."/>
        </authorList>
    </citation>
    <scope>NUCLEOTIDE SEQUENCE [LARGE SCALE GENOMIC DNA]</scope>
</reference>
<feature type="transmembrane region" description="Helical" evidence="11">
    <location>
        <begin position="65"/>
        <end position="87"/>
    </location>
</feature>
<dbReference type="Proteomes" id="UP000005226">
    <property type="component" value="Chromosome 13"/>
</dbReference>
<evidence type="ECO:0000256" key="4">
    <source>
        <dbReference type="ARBA" id="ARBA00022989"/>
    </source>
</evidence>
<keyword evidence="9 10" id="KW-0807">Transducer</keyword>
<keyword evidence="6 11" id="KW-0472">Membrane</keyword>
<dbReference type="FunCoup" id="H2U3R6">
    <property type="interactions" value="194"/>
</dbReference>
<dbReference type="PRINTS" id="PR00242">
    <property type="entry name" value="DOPAMINER"/>
</dbReference>
<dbReference type="FunFam" id="1.20.1070.10:FF:000066">
    <property type="entry name" value="Dopamine receptor D3"/>
    <property type="match status" value="1"/>
</dbReference>
<dbReference type="Ensembl" id="ENSTRUT00000031700.3">
    <property type="protein sequence ID" value="ENSTRUP00000031577.3"/>
    <property type="gene ID" value="ENSTRUG00000012466.3"/>
</dbReference>
<evidence type="ECO:0000256" key="6">
    <source>
        <dbReference type="ARBA" id="ARBA00023136"/>
    </source>
</evidence>
<dbReference type="GO" id="GO:0001591">
    <property type="term" value="F:dopamine neurotransmitter receptor activity, coupled via Gi/Go"/>
    <property type="evidence" value="ECO:0007669"/>
    <property type="project" value="TreeGrafter"/>
</dbReference>
<dbReference type="AlphaFoldDB" id="H2U3R6"/>
<evidence type="ECO:0000259" key="12">
    <source>
        <dbReference type="PROSITE" id="PS50262"/>
    </source>
</evidence>
<organism evidence="13 14">
    <name type="scientific">Takifugu rubripes</name>
    <name type="common">Japanese pufferfish</name>
    <name type="synonym">Fugu rubripes</name>
    <dbReference type="NCBI Taxonomy" id="31033"/>
    <lineage>
        <taxon>Eukaryota</taxon>
        <taxon>Metazoa</taxon>
        <taxon>Chordata</taxon>
        <taxon>Craniata</taxon>
        <taxon>Vertebrata</taxon>
        <taxon>Euteleostomi</taxon>
        <taxon>Actinopterygii</taxon>
        <taxon>Neopterygii</taxon>
        <taxon>Teleostei</taxon>
        <taxon>Neoteleostei</taxon>
        <taxon>Acanthomorphata</taxon>
        <taxon>Eupercaria</taxon>
        <taxon>Tetraodontiformes</taxon>
        <taxon>Tetradontoidea</taxon>
        <taxon>Tetraodontidae</taxon>
        <taxon>Takifugu</taxon>
    </lineage>
</organism>
<dbReference type="InterPro" id="IPR000276">
    <property type="entry name" value="GPCR_Rhodpsn"/>
</dbReference>
<dbReference type="GO" id="GO:0014059">
    <property type="term" value="P:regulation of dopamine secretion"/>
    <property type="evidence" value="ECO:0007669"/>
    <property type="project" value="TreeGrafter"/>
</dbReference>
<protein>
    <submittedName>
        <fullName evidence="13">Dopamine receptor D4</fullName>
    </submittedName>
</protein>
<dbReference type="InterPro" id="IPR000929">
    <property type="entry name" value="Dopamine_rcpt"/>
</dbReference>
<name>H2U3R6_TAKRU</name>
<dbReference type="GO" id="GO:0051481">
    <property type="term" value="P:negative regulation of cytosolic calcium ion concentration"/>
    <property type="evidence" value="ECO:0007669"/>
    <property type="project" value="TreeGrafter"/>
</dbReference>
<reference evidence="13" key="3">
    <citation type="submission" date="2025-09" db="UniProtKB">
        <authorList>
            <consortium name="Ensembl"/>
        </authorList>
    </citation>
    <scope>IDENTIFICATION</scope>
</reference>
<reference evidence="13" key="2">
    <citation type="submission" date="2025-08" db="UniProtKB">
        <authorList>
            <consortium name="Ensembl"/>
        </authorList>
    </citation>
    <scope>IDENTIFICATION</scope>
</reference>
<keyword evidence="2" id="KW-1003">Cell membrane</keyword>
<dbReference type="PRINTS" id="PR00569">
    <property type="entry name" value="DOPAMINED4R"/>
</dbReference>
<feature type="transmembrane region" description="Helical" evidence="11">
    <location>
        <begin position="107"/>
        <end position="134"/>
    </location>
</feature>
<evidence type="ECO:0000256" key="9">
    <source>
        <dbReference type="ARBA" id="ARBA00023224"/>
    </source>
</evidence>
<sequence length="391" mass="43634">VRLTHSAGSCRQRSGATPAAVAVAHRNLPALICGILLIVTVASGNVLVCLSVYLEKALKTTTNYFIVSLAFADLLLAVLVLPLFVYAEFQGGVWTLNVLMCDGLMTMDVMLCTASIFNLCAISVDRFIAVSVPLNYNRKHVDHRQLVLLSATWLLALAVASPVIFGINNVPDRDPSACKLEDNNYVVYSSVCSFFIPCPIMVLLYFGVFRGLKRWEETRKVKLRSSIEACRKLQHAAVSTTLPPLAAAIPGPLPMALPRVIERDLAQSRLDDTDDDMQQEIPYPRQYRENSVPTVTFSHQLHGKKRAKINKRERKAMRVLPVVVGCFLFCWTPFFVVHTTRALCLTCHIPPGLMSTVTWLGYVNSALNPIIYTIFNTEFKKFFKKFFRAGC</sequence>
<dbReference type="OMA" id="WLMAMDV"/>
<evidence type="ECO:0000256" key="8">
    <source>
        <dbReference type="ARBA" id="ARBA00023170"/>
    </source>
</evidence>
<feature type="transmembrane region" description="Helical" evidence="11">
    <location>
        <begin position="316"/>
        <end position="337"/>
    </location>
</feature>
<evidence type="ECO:0000313" key="14">
    <source>
        <dbReference type="Proteomes" id="UP000005226"/>
    </source>
</evidence>
<evidence type="ECO:0000256" key="11">
    <source>
        <dbReference type="SAM" id="Phobius"/>
    </source>
</evidence>
<dbReference type="InParanoid" id="H2U3R6"/>
<dbReference type="InterPro" id="IPR002185">
    <property type="entry name" value="Dopamine_D4_rcpt"/>
</dbReference>
<gene>
    <name evidence="13" type="primary">DRD4</name>
    <name evidence="13" type="synonym">drd4b</name>
</gene>
<evidence type="ECO:0000256" key="10">
    <source>
        <dbReference type="RuleBase" id="RU000688"/>
    </source>
</evidence>
<dbReference type="GO" id="GO:0051967">
    <property type="term" value="P:negative regulation of synaptic transmission, glutamatergic"/>
    <property type="evidence" value="ECO:0007669"/>
    <property type="project" value="TreeGrafter"/>
</dbReference>
<keyword evidence="14" id="KW-1185">Reference proteome</keyword>
<evidence type="ECO:0000256" key="3">
    <source>
        <dbReference type="ARBA" id="ARBA00022692"/>
    </source>
</evidence>
<dbReference type="GO" id="GO:0004930">
    <property type="term" value="F:G protein-coupled receptor activity"/>
    <property type="evidence" value="ECO:0007669"/>
    <property type="project" value="UniProtKB-KW"/>
</dbReference>
<evidence type="ECO:0000256" key="1">
    <source>
        <dbReference type="ARBA" id="ARBA00004651"/>
    </source>
</evidence>
<keyword evidence="8 10" id="KW-0675">Receptor</keyword>
<dbReference type="GO" id="GO:0071875">
    <property type="term" value="P:adrenergic receptor signaling pathway"/>
    <property type="evidence" value="ECO:0007669"/>
    <property type="project" value="UniProtKB-ARBA"/>
</dbReference>
<dbReference type="Pfam" id="PF00001">
    <property type="entry name" value="7tm_1"/>
    <property type="match status" value="1"/>
</dbReference>
<dbReference type="PANTHER" id="PTHR24248">
    <property type="entry name" value="ADRENERGIC RECEPTOR-RELATED G-PROTEIN COUPLED RECEPTOR"/>
    <property type="match status" value="1"/>
</dbReference>
<comment type="subcellular location">
    <subcellularLocation>
        <location evidence="1">Cell membrane</location>
        <topology evidence="1">Multi-pass membrane protein</topology>
    </subcellularLocation>
</comment>
<feature type="domain" description="G-protein coupled receptors family 1 profile" evidence="12">
    <location>
        <begin position="44"/>
        <end position="372"/>
    </location>
</feature>
<feature type="transmembrane region" description="Helical" evidence="11">
    <location>
        <begin position="146"/>
        <end position="165"/>
    </location>
</feature>